<proteinExistence type="predicted"/>
<feature type="domain" description="M23ase beta-sheet core" evidence="1">
    <location>
        <begin position="75"/>
        <end position="142"/>
    </location>
</feature>
<keyword evidence="3" id="KW-1185">Reference proteome</keyword>
<name>A0A4R1BAV2_9BACT</name>
<organism evidence="2 3">
    <name type="scientific">Flaviaesturariibacter flavus</name>
    <dbReference type="NCBI Taxonomy" id="2502780"/>
    <lineage>
        <taxon>Bacteria</taxon>
        <taxon>Pseudomonadati</taxon>
        <taxon>Bacteroidota</taxon>
        <taxon>Chitinophagia</taxon>
        <taxon>Chitinophagales</taxon>
        <taxon>Chitinophagaceae</taxon>
        <taxon>Flaviaestuariibacter</taxon>
    </lineage>
</organism>
<dbReference type="Gene3D" id="2.70.70.10">
    <property type="entry name" value="Glucose Permease (Domain IIA)"/>
    <property type="match status" value="1"/>
</dbReference>
<gene>
    <name evidence="2" type="ORF">EPD60_08830</name>
</gene>
<dbReference type="InterPro" id="IPR016047">
    <property type="entry name" value="M23ase_b-sheet_dom"/>
</dbReference>
<dbReference type="InterPro" id="IPR013783">
    <property type="entry name" value="Ig-like_fold"/>
</dbReference>
<evidence type="ECO:0000313" key="3">
    <source>
        <dbReference type="Proteomes" id="UP000295334"/>
    </source>
</evidence>
<dbReference type="GO" id="GO:0004222">
    <property type="term" value="F:metalloendopeptidase activity"/>
    <property type="evidence" value="ECO:0007669"/>
    <property type="project" value="TreeGrafter"/>
</dbReference>
<dbReference type="Pfam" id="PF01551">
    <property type="entry name" value="Peptidase_M23"/>
    <property type="match status" value="1"/>
</dbReference>
<comment type="caution">
    <text evidence="2">The sequence shown here is derived from an EMBL/GenBank/DDBJ whole genome shotgun (WGS) entry which is preliminary data.</text>
</comment>
<dbReference type="CDD" id="cd12797">
    <property type="entry name" value="M23_peptidase"/>
    <property type="match status" value="1"/>
</dbReference>
<accession>A0A4R1BAV2</accession>
<dbReference type="Gene3D" id="2.60.40.10">
    <property type="entry name" value="Immunoglobulins"/>
    <property type="match status" value="1"/>
</dbReference>
<dbReference type="Proteomes" id="UP000295334">
    <property type="component" value="Unassembled WGS sequence"/>
</dbReference>
<dbReference type="SUPFAM" id="SSF51261">
    <property type="entry name" value="Duplicated hybrid motif"/>
    <property type="match status" value="1"/>
</dbReference>
<sequence length="576" mass="63960">MLAPFVAPSFLCRYEDCSPEAQERMMIRKTLLAGTLFFSLAAAAQDYPKGYFRNPLDIPMQLVANFGEIRSNHWHMGLDIRTQQRVNLPVYAAAEGYIARVSVEPGGFGQAIYINHPNGYTTLYAHMNGFYPELAQWVKSEQYRTESWEGDFYPQPGQFPVNKSSYIGLSGSTGASQGPHVHFEIRDTKTENCLNPLLFGMPIADAVPPAVGRIALYDRSRSTWAQAPQLVSAGSTVRVGSRRISFAIGTTDCLSGSNNPNGTYAARLLVDGTPVSEFALNDISYNETRLINAQLDYRYKSGGGADLQHLSPLPGAAAVAYKTYNGDGTVHLDDEAVHDIAIEAWDANGNKTRRTLRVQYDPALARSSETTAGERLLPNNVNVFERPDFELYTTERTVYDTVAINWSSVDAFAAGVASPVHTFLGASIPAHDSVTIRIRPAATLSAAQRDRTVMRNKYGSRTYVQRTRWNGGWAMARFRQFGSYQLLVDNEPPTVNTPPASLRGRASLVFTPRDNYDAIRSFRLEVDGKWLRCSNDKGKSWIYSFDEHFPEGTHELKATVEDEAGNVTVKTWTVTR</sequence>
<dbReference type="EMBL" id="SJZI01000042">
    <property type="protein sequence ID" value="TCJ14105.1"/>
    <property type="molecule type" value="Genomic_DNA"/>
</dbReference>
<dbReference type="PANTHER" id="PTHR21666">
    <property type="entry name" value="PEPTIDASE-RELATED"/>
    <property type="match status" value="1"/>
</dbReference>
<dbReference type="PANTHER" id="PTHR21666:SF270">
    <property type="entry name" value="MUREIN HYDROLASE ACTIVATOR ENVC"/>
    <property type="match status" value="1"/>
</dbReference>
<dbReference type="OrthoDB" id="9810477at2"/>
<dbReference type="InterPro" id="IPR050570">
    <property type="entry name" value="Cell_wall_metabolism_enzyme"/>
</dbReference>
<protein>
    <submittedName>
        <fullName evidence="2">M23 family metallopeptidase</fullName>
    </submittedName>
</protein>
<evidence type="ECO:0000259" key="1">
    <source>
        <dbReference type="Pfam" id="PF01551"/>
    </source>
</evidence>
<dbReference type="InterPro" id="IPR011055">
    <property type="entry name" value="Dup_hybrid_motif"/>
</dbReference>
<evidence type="ECO:0000313" key="2">
    <source>
        <dbReference type="EMBL" id="TCJ14105.1"/>
    </source>
</evidence>
<reference evidence="2 3" key="1">
    <citation type="submission" date="2019-03" db="EMBL/GenBank/DDBJ databases">
        <authorList>
            <person name="Kim M.K.M."/>
        </authorList>
    </citation>
    <scope>NUCLEOTIDE SEQUENCE [LARGE SCALE GENOMIC DNA]</scope>
    <source>
        <strain evidence="2 3">17J68-12</strain>
    </source>
</reference>
<dbReference type="AlphaFoldDB" id="A0A4R1BAV2"/>